<accession>A0A941DKJ6</accession>
<evidence type="ECO:0000313" key="3">
    <source>
        <dbReference type="Proteomes" id="UP000680158"/>
    </source>
</evidence>
<feature type="non-terminal residue" evidence="1">
    <location>
        <position position="84"/>
    </location>
</feature>
<dbReference type="RefSeq" id="WP_212685809.1">
    <property type="nucleotide sequence ID" value="NZ_JAGSPM010000085.1"/>
</dbReference>
<dbReference type="AlphaFoldDB" id="A0A941DKJ6"/>
<organism evidence="1 3">
    <name type="scientific">Undibacterium baiyunense</name>
    <dbReference type="NCBI Taxonomy" id="2828731"/>
    <lineage>
        <taxon>Bacteria</taxon>
        <taxon>Pseudomonadati</taxon>
        <taxon>Pseudomonadota</taxon>
        <taxon>Betaproteobacteria</taxon>
        <taxon>Burkholderiales</taxon>
        <taxon>Oxalobacteraceae</taxon>
        <taxon>Undibacterium</taxon>
    </lineage>
</organism>
<gene>
    <name evidence="1" type="ORF">KDM92_18400</name>
    <name evidence="2" type="ORF">KDM92_18415</name>
</gene>
<sequence>GQGSNGSGAVDVGTLSTQVRIGAATFDASAEAANVIARFNTNAASAVGAQKITTGSGNDTVIFDALDDNRAGLTISDTVDGGTG</sequence>
<protein>
    <submittedName>
        <fullName evidence="1">Uncharacterized protein</fullName>
    </submittedName>
</protein>
<keyword evidence="3" id="KW-1185">Reference proteome</keyword>
<name>A0A941DKJ6_9BURK</name>
<reference evidence="1 3" key="1">
    <citation type="submission" date="2021-04" db="EMBL/GenBank/DDBJ databases">
        <title>novel species isolated from subtropical streams in China.</title>
        <authorList>
            <person name="Lu H."/>
        </authorList>
    </citation>
    <scope>NUCLEOTIDE SEQUENCE [LARGE SCALE GENOMIC DNA]</scope>
    <source>
        <strain evidence="1 3">BYS107W</strain>
    </source>
</reference>
<comment type="caution">
    <text evidence="1">The sequence shown here is derived from an EMBL/GenBank/DDBJ whole genome shotgun (WGS) entry which is preliminary data.</text>
</comment>
<feature type="non-terminal residue" evidence="1">
    <location>
        <position position="1"/>
    </location>
</feature>
<evidence type="ECO:0000313" key="2">
    <source>
        <dbReference type="EMBL" id="MBR7748550.1"/>
    </source>
</evidence>
<dbReference type="EMBL" id="JAGSPM010000088">
    <property type="protein sequence ID" value="MBR7748550.1"/>
    <property type="molecule type" value="Genomic_DNA"/>
</dbReference>
<proteinExistence type="predicted"/>
<dbReference type="Proteomes" id="UP000680158">
    <property type="component" value="Unassembled WGS sequence"/>
</dbReference>
<evidence type="ECO:0000313" key="1">
    <source>
        <dbReference type="EMBL" id="MBR7748547.1"/>
    </source>
</evidence>
<dbReference type="EMBL" id="JAGSPM010000085">
    <property type="protein sequence ID" value="MBR7748547.1"/>
    <property type="molecule type" value="Genomic_DNA"/>
</dbReference>